<organism evidence="2 3">
    <name type="scientific">Marinoscillum furvescens DSM 4134</name>
    <dbReference type="NCBI Taxonomy" id="1122208"/>
    <lineage>
        <taxon>Bacteria</taxon>
        <taxon>Pseudomonadati</taxon>
        <taxon>Bacteroidota</taxon>
        <taxon>Cytophagia</taxon>
        <taxon>Cytophagales</taxon>
        <taxon>Reichenbachiellaceae</taxon>
        <taxon>Marinoscillum</taxon>
    </lineage>
</organism>
<sequence>MKKALKLFTWLLMGVAVVFFWLSLRSTEGNLEYTLWAMGAIALAWISNYFLRRYEKKEKQD</sequence>
<reference evidence="2 3" key="1">
    <citation type="submission" date="2018-07" db="EMBL/GenBank/DDBJ databases">
        <title>Genomic Encyclopedia of Type Strains, Phase IV (KMG-IV): sequencing the most valuable type-strain genomes for metagenomic binning, comparative biology and taxonomic classification.</title>
        <authorList>
            <person name="Goeker M."/>
        </authorList>
    </citation>
    <scope>NUCLEOTIDE SEQUENCE [LARGE SCALE GENOMIC DNA]</scope>
    <source>
        <strain evidence="2 3">DSM 4134</strain>
    </source>
</reference>
<dbReference type="Proteomes" id="UP000256779">
    <property type="component" value="Unassembled WGS sequence"/>
</dbReference>
<protein>
    <submittedName>
        <fullName evidence="2">Uncharacterized protein</fullName>
    </submittedName>
</protein>
<dbReference type="AlphaFoldDB" id="A0A3D9L282"/>
<evidence type="ECO:0000256" key="1">
    <source>
        <dbReference type="SAM" id="Phobius"/>
    </source>
</evidence>
<evidence type="ECO:0000313" key="2">
    <source>
        <dbReference type="EMBL" id="RED97496.1"/>
    </source>
</evidence>
<evidence type="ECO:0000313" key="3">
    <source>
        <dbReference type="Proteomes" id="UP000256779"/>
    </source>
</evidence>
<keyword evidence="1" id="KW-0472">Membrane</keyword>
<proteinExistence type="predicted"/>
<dbReference type="EMBL" id="QREG01000012">
    <property type="protein sequence ID" value="RED97496.1"/>
    <property type="molecule type" value="Genomic_DNA"/>
</dbReference>
<gene>
    <name evidence="2" type="ORF">C7460_112106</name>
</gene>
<accession>A0A3D9L282</accession>
<comment type="caution">
    <text evidence="2">The sequence shown here is derived from an EMBL/GenBank/DDBJ whole genome shotgun (WGS) entry which is preliminary data.</text>
</comment>
<keyword evidence="1" id="KW-0812">Transmembrane</keyword>
<feature type="transmembrane region" description="Helical" evidence="1">
    <location>
        <begin position="7"/>
        <end position="27"/>
    </location>
</feature>
<keyword evidence="3" id="KW-1185">Reference proteome</keyword>
<keyword evidence="1" id="KW-1133">Transmembrane helix</keyword>
<dbReference type="RefSeq" id="WP_115868649.1">
    <property type="nucleotide sequence ID" value="NZ_QREG01000012.1"/>
</dbReference>
<feature type="transmembrane region" description="Helical" evidence="1">
    <location>
        <begin position="33"/>
        <end position="51"/>
    </location>
</feature>
<name>A0A3D9L282_MARFU</name>